<evidence type="ECO:0000313" key="9">
    <source>
        <dbReference type="EMBL" id="PWA52077.1"/>
    </source>
</evidence>
<evidence type="ECO:0000256" key="8">
    <source>
        <dbReference type="ARBA" id="ARBA00023180"/>
    </source>
</evidence>
<dbReference type="InterPro" id="IPR016574">
    <property type="entry name" value="Nicalin"/>
</dbReference>
<organism evidence="9 10">
    <name type="scientific">Artemisia annua</name>
    <name type="common">Sweet wormwood</name>
    <dbReference type="NCBI Taxonomy" id="35608"/>
    <lineage>
        <taxon>Eukaryota</taxon>
        <taxon>Viridiplantae</taxon>
        <taxon>Streptophyta</taxon>
        <taxon>Embryophyta</taxon>
        <taxon>Tracheophyta</taxon>
        <taxon>Spermatophyta</taxon>
        <taxon>Magnoliopsida</taxon>
        <taxon>eudicotyledons</taxon>
        <taxon>Gunneridae</taxon>
        <taxon>Pentapetalae</taxon>
        <taxon>asterids</taxon>
        <taxon>campanulids</taxon>
        <taxon>Asterales</taxon>
        <taxon>Asteraceae</taxon>
        <taxon>Asteroideae</taxon>
        <taxon>Anthemideae</taxon>
        <taxon>Artemisiinae</taxon>
        <taxon>Artemisia</taxon>
    </lineage>
</organism>
<keyword evidence="6" id="KW-1133">Transmembrane helix</keyword>
<comment type="subcellular location">
    <subcellularLocation>
        <location evidence="1">Endoplasmic reticulum membrane</location>
        <topology evidence="1">Single-pass membrane protein</topology>
    </subcellularLocation>
</comment>
<keyword evidence="8" id="KW-0325">Glycoprotein</keyword>
<evidence type="ECO:0000256" key="1">
    <source>
        <dbReference type="ARBA" id="ARBA00004389"/>
    </source>
</evidence>
<keyword evidence="10" id="KW-1185">Reference proteome</keyword>
<accession>A0A2U1LSW4</accession>
<dbReference type="GO" id="GO:0009966">
    <property type="term" value="P:regulation of signal transduction"/>
    <property type="evidence" value="ECO:0007669"/>
    <property type="project" value="InterPro"/>
</dbReference>
<evidence type="ECO:0000256" key="2">
    <source>
        <dbReference type="ARBA" id="ARBA00007717"/>
    </source>
</evidence>
<sequence length="187" mass="20775">MAHLGTRFCNLLIAVDTECSSCMILSTKLCLDMVLKELASSFDSLLVIMIQAYCLITGSEETFISHNYEYPENGQKSVCWVISDINLTFHRDGCLDLKLMAIQTSFQLSPLSHHMTFDATPALSVGSDSNGSGVVALLWLRSFDQHLRESIDYAIRLNSLGSGENGLWLHVSKPPENAYVKQILRGK</sequence>
<evidence type="ECO:0000256" key="7">
    <source>
        <dbReference type="ARBA" id="ARBA00023136"/>
    </source>
</evidence>
<dbReference type="OrthoDB" id="1823839at2759"/>
<keyword evidence="7" id="KW-0472">Membrane</keyword>
<dbReference type="STRING" id="35608.A0A2U1LSW4"/>
<proteinExistence type="inferred from homology"/>
<dbReference type="EMBL" id="PKPP01007922">
    <property type="protein sequence ID" value="PWA52077.1"/>
    <property type="molecule type" value="Genomic_DNA"/>
</dbReference>
<keyword evidence="4" id="KW-0732">Signal</keyword>
<comment type="caution">
    <text evidence="9">The sequence shown here is derived from an EMBL/GenBank/DDBJ whole genome shotgun (WGS) entry which is preliminary data.</text>
</comment>
<evidence type="ECO:0000313" key="10">
    <source>
        <dbReference type="Proteomes" id="UP000245207"/>
    </source>
</evidence>
<dbReference type="Proteomes" id="UP000245207">
    <property type="component" value="Unassembled WGS sequence"/>
</dbReference>
<name>A0A2U1LSW4_ARTAN</name>
<reference evidence="9 10" key="1">
    <citation type="journal article" date="2018" name="Mol. Plant">
        <title>The genome of Artemisia annua provides insight into the evolution of Asteraceae family and artemisinin biosynthesis.</title>
        <authorList>
            <person name="Shen Q."/>
            <person name="Zhang L."/>
            <person name="Liao Z."/>
            <person name="Wang S."/>
            <person name="Yan T."/>
            <person name="Shi P."/>
            <person name="Liu M."/>
            <person name="Fu X."/>
            <person name="Pan Q."/>
            <person name="Wang Y."/>
            <person name="Lv Z."/>
            <person name="Lu X."/>
            <person name="Zhang F."/>
            <person name="Jiang W."/>
            <person name="Ma Y."/>
            <person name="Chen M."/>
            <person name="Hao X."/>
            <person name="Li L."/>
            <person name="Tang Y."/>
            <person name="Lv G."/>
            <person name="Zhou Y."/>
            <person name="Sun X."/>
            <person name="Brodelius P.E."/>
            <person name="Rose J.K.C."/>
            <person name="Tang K."/>
        </authorList>
    </citation>
    <scope>NUCLEOTIDE SEQUENCE [LARGE SCALE GENOMIC DNA]</scope>
    <source>
        <strain evidence="10">cv. Huhao1</strain>
        <tissue evidence="9">Leaf</tissue>
    </source>
</reference>
<evidence type="ECO:0000256" key="4">
    <source>
        <dbReference type="ARBA" id="ARBA00022729"/>
    </source>
</evidence>
<evidence type="ECO:0000256" key="5">
    <source>
        <dbReference type="ARBA" id="ARBA00022824"/>
    </source>
</evidence>
<evidence type="ECO:0000256" key="3">
    <source>
        <dbReference type="ARBA" id="ARBA00022692"/>
    </source>
</evidence>
<dbReference type="GO" id="GO:0005789">
    <property type="term" value="C:endoplasmic reticulum membrane"/>
    <property type="evidence" value="ECO:0007669"/>
    <property type="project" value="UniProtKB-SubCell"/>
</dbReference>
<keyword evidence="3" id="KW-0812">Transmembrane</keyword>
<dbReference type="AlphaFoldDB" id="A0A2U1LSW4"/>
<keyword evidence="5" id="KW-0256">Endoplasmic reticulum</keyword>
<comment type="similarity">
    <text evidence="2">Belongs to the nicastrin family.</text>
</comment>
<dbReference type="PANTHER" id="PTHR31826">
    <property type="entry name" value="NICALIN"/>
    <property type="match status" value="1"/>
</dbReference>
<evidence type="ECO:0000256" key="6">
    <source>
        <dbReference type="ARBA" id="ARBA00022989"/>
    </source>
</evidence>
<gene>
    <name evidence="9" type="ORF">CTI12_AA427440</name>
</gene>
<protein>
    <submittedName>
        <fullName evidence="9">Uncharacterized protein</fullName>
    </submittedName>
</protein>